<evidence type="ECO:0000259" key="6">
    <source>
        <dbReference type="PROSITE" id="PS50206"/>
    </source>
</evidence>
<gene>
    <name evidence="5 7" type="primary">gmd</name>
    <name evidence="7" type="ORF">M0G41_12345</name>
</gene>
<keyword evidence="8" id="KW-1185">Reference proteome</keyword>
<dbReference type="HAMAP" id="MF_00955">
    <property type="entry name" value="GDP_Man_dehydratase"/>
    <property type="match status" value="1"/>
</dbReference>
<dbReference type="Pfam" id="PF16363">
    <property type="entry name" value="GDP_Man_Dehyd"/>
    <property type="match status" value="1"/>
</dbReference>
<dbReference type="InterPro" id="IPR016040">
    <property type="entry name" value="NAD(P)-bd_dom"/>
</dbReference>
<evidence type="ECO:0000256" key="3">
    <source>
        <dbReference type="ARBA" id="ARBA00011989"/>
    </source>
</evidence>
<sequence>MAARNALITGITGQDGAYLSRLLLGKGYEVHGILARRSSDTLWRLRELGIEQDVRLLDGDLTDLSSLLRAMEVSKADEVYNLGAQSFVGSSWQQPLLTAQVDGVGALNVLESVRIVNKDCRFYQASTSEMFGLIQADKQDEKTPFYPRSPYGVAKLMAHWATVNYRESFGLHASSGILFNHESPLRGIEFVTRKVTHAVARIKLGLQQELRLGNIDAKRDWGFAGDYVEAMWLMLQQDAADDYVVATGETTTVRDMCRIAFEHVGLDMEKHLVIDPNFFRPAEVDVLLGNPAKAMSKLGWRPKTSLVELITMMVDADLRRLSR</sequence>
<keyword evidence="5" id="KW-0521">NADP</keyword>
<dbReference type="PANTHER" id="PTHR43715">
    <property type="entry name" value="GDP-MANNOSE 4,6-DEHYDRATASE"/>
    <property type="match status" value="1"/>
</dbReference>
<dbReference type="CDD" id="cd05260">
    <property type="entry name" value="GDP_MD_SDR_e"/>
    <property type="match status" value="1"/>
</dbReference>
<comment type="caution">
    <text evidence="7">The sequence shown here is derived from an EMBL/GenBank/DDBJ whole genome shotgun (WGS) entry which is preliminary data.</text>
</comment>
<dbReference type="NCBIfam" id="TIGR01472">
    <property type="entry name" value="gmd"/>
    <property type="match status" value="1"/>
</dbReference>
<protein>
    <recommendedName>
        <fullName evidence="3 5">GDP-mannose 4,6-dehydratase</fullName>
        <ecNumber evidence="3 5">4.2.1.47</ecNumber>
    </recommendedName>
    <alternativeName>
        <fullName evidence="5">GDP-D-mannose dehydratase</fullName>
    </alternativeName>
</protein>
<dbReference type="Gene3D" id="3.90.25.10">
    <property type="entry name" value="UDP-galactose 4-epimerase, domain 1"/>
    <property type="match status" value="1"/>
</dbReference>
<comment type="cofactor">
    <cofactor evidence="1 5">
        <name>NADP(+)</name>
        <dbReference type="ChEBI" id="CHEBI:58349"/>
    </cofactor>
</comment>
<evidence type="ECO:0000256" key="1">
    <source>
        <dbReference type="ARBA" id="ARBA00001937"/>
    </source>
</evidence>
<dbReference type="InterPro" id="IPR036291">
    <property type="entry name" value="NAD(P)-bd_dom_sf"/>
</dbReference>
<keyword evidence="4 5" id="KW-0456">Lyase</keyword>
<dbReference type="InterPro" id="IPR001763">
    <property type="entry name" value="Rhodanese-like_dom"/>
</dbReference>
<evidence type="ECO:0000256" key="5">
    <source>
        <dbReference type="HAMAP-Rule" id="MF_00955"/>
    </source>
</evidence>
<dbReference type="InterPro" id="IPR006368">
    <property type="entry name" value="GDP_Man_deHydtase"/>
</dbReference>
<dbReference type="PANTHER" id="PTHR43715:SF1">
    <property type="entry name" value="GDP-MANNOSE 4,6 DEHYDRATASE"/>
    <property type="match status" value="1"/>
</dbReference>
<evidence type="ECO:0000313" key="8">
    <source>
        <dbReference type="Proteomes" id="UP001431449"/>
    </source>
</evidence>
<organism evidence="7 8">
    <name type="scientific">Pseudomarimonas salicorniae</name>
    <dbReference type="NCBI Taxonomy" id="2933270"/>
    <lineage>
        <taxon>Bacteria</taxon>
        <taxon>Pseudomonadati</taxon>
        <taxon>Pseudomonadota</taxon>
        <taxon>Gammaproteobacteria</taxon>
        <taxon>Lysobacterales</taxon>
        <taxon>Lysobacteraceae</taxon>
        <taxon>Pseudomarimonas</taxon>
    </lineage>
</organism>
<dbReference type="Gene3D" id="3.40.50.720">
    <property type="entry name" value="NAD(P)-binding Rossmann-like Domain"/>
    <property type="match status" value="1"/>
</dbReference>
<dbReference type="GO" id="GO:0008446">
    <property type="term" value="F:GDP-mannose 4,6-dehydratase activity"/>
    <property type="evidence" value="ECO:0007669"/>
    <property type="project" value="UniProtKB-EC"/>
</dbReference>
<dbReference type="EC" id="4.2.1.47" evidence="3 5"/>
<dbReference type="PROSITE" id="PS50206">
    <property type="entry name" value="RHODANESE_3"/>
    <property type="match status" value="1"/>
</dbReference>
<reference evidence="7" key="1">
    <citation type="submission" date="2022-04" db="EMBL/GenBank/DDBJ databases">
        <title>Lysobacter sp. CAU 1642 isolated from sea sand.</title>
        <authorList>
            <person name="Kim W."/>
        </authorList>
    </citation>
    <scope>NUCLEOTIDE SEQUENCE</scope>
    <source>
        <strain evidence="7">CAU 1642</strain>
    </source>
</reference>
<evidence type="ECO:0000313" key="7">
    <source>
        <dbReference type="EMBL" id="MCK7594458.1"/>
    </source>
</evidence>
<dbReference type="EMBL" id="JALNMH010000010">
    <property type="protein sequence ID" value="MCK7594458.1"/>
    <property type="molecule type" value="Genomic_DNA"/>
</dbReference>
<comment type="catalytic activity">
    <reaction evidence="5">
        <text>GDP-alpha-D-mannose = GDP-4-dehydro-alpha-D-rhamnose + H2O</text>
        <dbReference type="Rhea" id="RHEA:23820"/>
        <dbReference type="ChEBI" id="CHEBI:15377"/>
        <dbReference type="ChEBI" id="CHEBI:57527"/>
        <dbReference type="ChEBI" id="CHEBI:57964"/>
        <dbReference type="EC" id="4.2.1.47"/>
    </reaction>
</comment>
<feature type="domain" description="Rhodanese" evidence="6">
    <location>
        <begin position="37"/>
        <end position="73"/>
    </location>
</feature>
<accession>A0ABT0GIU1</accession>
<comment type="similarity">
    <text evidence="2 5">Belongs to the NAD(P)-dependent epimerase/dehydratase family. GDP-mannose 4,6-dehydratase subfamily.</text>
</comment>
<proteinExistence type="inferred from homology"/>
<dbReference type="SUPFAM" id="SSF51735">
    <property type="entry name" value="NAD(P)-binding Rossmann-fold domains"/>
    <property type="match status" value="1"/>
</dbReference>
<evidence type="ECO:0000256" key="4">
    <source>
        <dbReference type="ARBA" id="ARBA00023239"/>
    </source>
</evidence>
<comment type="caution">
    <text evidence="5">Lacks conserved residue(s) required for the propagation of feature annotation.</text>
</comment>
<name>A0ABT0GIU1_9GAMM</name>
<dbReference type="RefSeq" id="WP_248209706.1">
    <property type="nucleotide sequence ID" value="NZ_JALNMH010000010.1"/>
</dbReference>
<comment type="function">
    <text evidence="5">Catalyzes the conversion of GDP-D-mannose to GDP-4-dehydro-6-deoxy-D-mannose.</text>
</comment>
<dbReference type="Proteomes" id="UP001431449">
    <property type="component" value="Unassembled WGS sequence"/>
</dbReference>
<evidence type="ECO:0000256" key="2">
    <source>
        <dbReference type="ARBA" id="ARBA00009263"/>
    </source>
</evidence>